<feature type="chain" id="PRO_5032311246" evidence="3">
    <location>
        <begin position="27"/>
        <end position="569"/>
    </location>
</feature>
<evidence type="ECO:0000313" key="5">
    <source>
        <dbReference type="EMBL" id="MBB5223208.1"/>
    </source>
</evidence>
<dbReference type="InterPro" id="IPR030678">
    <property type="entry name" value="Peptide/Ni-bd"/>
</dbReference>
<reference evidence="5 6" key="1">
    <citation type="submission" date="2020-08" db="EMBL/GenBank/DDBJ databases">
        <title>Genomic Encyclopedia of Type Strains, Phase IV (KMG-IV): sequencing the most valuable type-strain genomes for metagenomic binning, comparative biology and taxonomic classification.</title>
        <authorList>
            <person name="Goeker M."/>
        </authorList>
    </citation>
    <scope>NUCLEOTIDE SEQUENCE [LARGE SCALE GENOMIC DNA]</scope>
    <source>
        <strain evidence="5 6">DSM 101730</strain>
    </source>
</reference>
<name>A0A840SRP2_9RHOB</name>
<dbReference type="RefSeq" id="WP_184151632.1">
    <property type="nucleotide sequence ID" value="NZ_JACHFM010000003.1"/>
</dbReference>
<sequence length="569" mass="61447">MKLRHLLTGAAIAALIATTGGAPAFAERGADGQVNLLYWQAVSIMTPYLSNGTKDLQAASLVIEPLARYNEKGDLEPFLVEDIPTVENGGVSKDLLTITWKLKEGLLWSDGTPVTADDAVFTWQYCTHPDGGCAQISNFSDVTNVEAVDPRTIRITFGVPKPFPYGPLVGGQAPLIQKAQFADCLGPKAPECTKANTYPIGTGPFRVVDFKANDVVTLEANPNYRDPSKPAFATAVIKGGGDPASAARSVLETGEYDFAWNTQVEPEILAQMAAAGKGQILSAFGTLLERLQVNQTDPDPALGAERSTVAHPHPFLTDERVVKALSLAIDREILVETGYGEAGRATCNFIPAPDLNVSPNNDWCLKQDMEGAKKLLDEAGWTEGSDGVREKDGRKLSILYQTSTNSVRQAAQALIKQWWNEIGVEVELRNIDGSVFFGSDPGSPDTLQKFFADVEMYANEFDGTDPEKYLGEWTCGEIPGPDTQWQGGNTSRWCNADFDAALAELAKTAGLDGRAKVIIKANDLIVNSPAVIPLVHRGRLSAAVNSLAGVKMNAWDSELWNAADWYRAK</sequence>
<dbReference type="Gene3D" id="3.10.105.10">
    <property type="entry name" value="Dipeptide-binding Protein, Domain 3"/>
    <property type="match status" value="1"/>
</dbReference>
<feature type="domain" description="Solute-binding protein family 5" evidence="4">
    <location>
        <begin position="90"/>
        <end position="473"/>
    </location>
</feature>
<evidence type="ECO:0000313" key="6">
    <source>
        <dbReference type="Proteomes" id="UP000549457"/>
    </source>
</evidence>
<keyword evidence="3" id="KW-0732">Signal</keyword>
<evidence type="ECO:0000256" key="3">
    <source>
        <dbReference type="SAM" id="SignalP"/>
    </source>
</evidence>
<dbReference type="PANTHER" id="PTHR30290:SF65">
    <property type="entry name" value="MONOACYL PHOSPHATIDYLINOSITOL TETRAMANNOSIDE-BINDING PROTEIN LPQW-RELATED"/>
    <property type="match status" value="1"/>
</dbReference>
<evidence type="ECO:0000256" key="1">
    <source>
        <dbReference type="ARBA" id="ARBA00004418"/>
    </source>
</evidence>
<evidence type="ECO:0000256" key="2">
    <source>
        <dbReference type="ARBA" id="ARBA00005695"/>
    </source>
</evidence>
<gene>
    <name evidence="5" type="ORF">HNP73_003155</name>
</gene>
<proteinExistence type="inferred from homology"/>
<dbReference type="GO" id="GO:0043190">
    <property type="term" value="C:ATP-binding cassette (ABC) transporter complex"/>
    <property type="evidence" value="ECO:0007669"/>
    <property type="project" value="InterPro"/>
</dbReference>
<dbReference type="SUPFAM" id="SSF53850">
    <property type="entry name" value="Periplasmic binding protein-like II"/>
    <property type="match status" value="1"/>
</dbReference>
<dbReference type="Proteomes" id="UP000549457">
    <property type="component" value="Unassembled WGS sequence"/>
</dbReference>
<dbReference type="AlphaFoldDB" id="A0A840SRP2"/>
<comment type="similarity">
    <text evidence="2">Belongs to the bacterial solute-binding protein 5 family.</text>
</comment>
<organism evidence="5 6">
    <name type="scientific">Amaricoccus macauensis</name>
    <dbReference type="NCBI Taxonomy" id="57001"/>
    <lineage>
        <taxon>Bacteria</taxon>
        <taxon>Pseudomonadati</taxon>
        <taxon>Pseudomonadota</taxon>
        <taxon>Alphaproteobacteria</taxon>
        <taxon>Rhodobacterales</taxon>
        <taxon>Paracoccaceae</taxon>
        <taxon>Amaricoccus</taxon>
    </lineage>
</organism>
<dbReference type="InterPro" id="IPR039424">
    <property type="entry name" value="SBP_5"/>
</dbReference>
<dbReference type="Pfam" id="PF00496">
    <property type="entry name" value="SBP_bac_5"/>
    <property type="match status" value="1"/>
</dbReference>
<dbReference type="PANTHER" id="PTHR30290">
    <property type="entry name" value="PERIPLASMIC BINDING COMPONENT OF ABC TRANSPORTER"/>
    <property type="match status" value="1"/>
</dbReference>
<dbReference type="InterPro" id="IPR000914">
    <property type="entry name" value="SBP_5_dom"/>
</dbReference>
<accession>A0A840SRP2</accession>
<feature type="signal peptide" evidence="3">
    <location>
        <begin position="1"/>
        <end position="26"/>
    </location>
</feature>
<dbReference type="GO" id="GO:0030288">
    <property type="term" value="C:outer membrane-bounded periplasmic space"/>
    <property type="evidence" value="ECO:0007669"/>
    <property type="project" value="UniProtKB-ARBA"/>
</dbReference>
<dbReference type="Gene3D" id="3.40.190.10">
    <property type="entry name" value="Periplasmic binding protein-like II"/>
    <property type="match status" value="1"/>
</dbReference>
<protein>
    <submittedName>
        <fullName evidence="5">Peptide/nickel transport system substrate-binding protein</fullName>
    </submittedName>
</protein>
<dbReference type="PIRSF" id="PIRSF002741">
    <property type="entry name" value="MppA"/>
    <property type="match status" value="1"/>
</dbReference>
<dbReference type="EMBL" id="JACHFM010000003">
    <property type="protein sequence ID" value="MBB5223208.1"/>
    <property type="molecule type" value="Genomic_DNA"/>
</dbReference>
<comment type="subcellular location">
    <subcellularLocation>
        <location evidence="1">Periplasm</location>
    </subcellularLocation>
</comment>
<comment type="caution">
    <text evidence="5">The sequence shown here is derived from an EMBL/GenBank/DDBJ whole genome shotgun (WGS) entry which is preliminary data.</text>
</comment>
<keyword evidence="6" id="KW-1185">Reference proteome</keyword>
<dbReference type="GO" id="GO:0015833">
    <property type="term" value="P:peptide transport"/>
    <property type="evidence" value="ECO:0007669"/>
    <property type="project" value="TreeGrafter"/>
</dbReference>
<evidence type="ECO:0000259" key="4">
    <source>
        <dbReference type="Pfam" id="PF00496"/>
    </source>
</evidence>
<dbReference type="GO" id="GO:1904680">
    <property type="term" value="F:peptide transmembrane transporter activity"/>
    <property type="evidence" value="ECO:0007669"/>
    <property type="project" value="TreeGrafter"/>
</dbReference>
<dbReference type="CDD" id="cd08513">
    <property type="entry name" value="PBP2_thermophilic_Hb8_like"/>
    <property type="match status" value="1"/>
</dbReference>